<proteinExistence type="predicted"/>
<feature type="region of interest" description="Disordered" evidence="1">
    <location>
        <begin position="89"/>
        <end position="112"/>
    </location>
</feature>
<name>A0A1H8MCV2_9ACTN</name>
<protein>
    <submittedName>
        <fullName evidence="2">Uncharacterized protein</fullName>
    </submittedName>
</protein>
<sequence length="140" mass="15517">MGGDGWHQTGPYQQDMGAAFRQAQDEELARDDRGFTGQSMAELWRDPEWQEFILTGGTGTVLDQIALIGPTDTTDGPFMRPLTDEEVRAWSPTGRPTEAEWRDAMGTEPFGFPDRAAGNCTILYEDGRPARIGYWGVTAD</sequence>
<dbReference type="OrthoDB" id="4180788at2"/>
<evidence type="ECO:0000313" key="2">
    <source>
        <dbReference type="EMBL" id="SEO15185.1"/>
    </source>
</evidence>
<keyword evidence="3" id="KW-1185">Reference proteome</keyword>
<dbReference type="AlphaFoldDB" id="A0A1H8MCV2"/>
<gene>
    <name evidence="2" type="ORF">SAMN05216267_1018146</name>
</gene>
<reference evidence="2 3" key="1">
    <citation type="submission" date="2016-10" db="EMBL/GenBank/DDBJ databases">
        <authorList>
            <person name="de Groot N.N."/>
        </authorList>
    </citation>
    <scope>NUCLEOTIDE SEQUENCE [LARGE SCALE GENOMIC DNA]</scope>
    <source>
        <strain evidence="2 3">CGMCC 4.2026</strain>
    </source>
</reference>
<dbReference type="EMBL" id="FODD01000018">
    <property type="protein sequence ID" value="SEO15185.1"/>
    <property type="molecule type" value="Genomic_DNA"/>
</dbReference>
<evidence type="ECO:0000313" key="3">
    <source>
        <dbReference type="Proteomes" id="UP000181951"/>
    </source>
</evidence>
<evidence type="ECO:0000256" key="1">
    <source>
        <dbReference type="SAM" id="MobiDB-lite"/>
    </source>
</evidence>
<dbReference type="Proteomes" id="UP000181951">
    <property type="component" value="Unassembled WGS sequence"/>
</dbReference>
<accession>A0A1H8MCV2</accession>
<dbReference type="RefSeq" id="WP_069465286.1">
    <property type="nucleotide sequence ID" value="NZ_FODD01000018.1"/>
</dbReference>
<organism evidence="2 3">
    <name type="scientific">Actinacidiphila rubida</name>
    <dbReference type="NCBI Taxonomy" id="310780"/>
    <lineage>
        <taxon>Bacteria</taxon>
        <taxon>Bacillati</taxon>
        <taxon>Actinomycetota</taxon>
        <taxon>Actinomycetes</taxon>
        <taxon>Kitasatosporales</taxon>
        <taxon>Streptomycetaceae</taxon>
        <taxon>Actinacidiphila</taxon>
    </lineage>
</organism>